<sequence length="63" mass="6662">MSPTIVGMLTGAVLAFTALVFDFRGFLLMALFLAVGALLGRAAEGKVDFRVVRDALTGRRSSS</sequence>
<dbReference type="EMBL" id="LN483070">
    <property type="protein sequence ID" value="CEA07047.1"/>
    <property type="molecule type" value="Genomic_DNA"/>
</dbReference>
<reference evidence="2" key="1">
    <citation type="submission" date="2014-07" db="EMBL/GenBank/DDBJ databases">
        <authorList>
            <person name="Urmite Genomes Urmite Genomes"/>
        </authorList>
    </citation>
    <scope>NUCLEOTIDE SEQUENCE</scope>
    <source>
        <strain evidence="2">11W110_air</strain>
    </source>
</reference>
<organism evidence="2">
    <name type="scientific">Arthrobacter saudimassiliensis</name>
    <dbReference type="NCBI Taxonomy" id="1461584"/>
    <lineage>
        <taxon>Bacteria</taxon>
        <taxon>Bacillati</taxon>
        <taxon>Actinomycetota</taxon>
        <taxon>Actinomycetes</taxon>
        <taxon>Micrococcales</taxon>
        <taxon>Micrococcaceae</taxon>
        <taxon>Arthrobacter</taxon>
    </lineage>
</organism>
<gene>
    <name evidence="2" type="ORF">BN1051_00356</name>
</gene>
<evidence type="ECO:0008006" key="3">
    <source>
        <dbReference type="Google" id="ProtNLM"/>
    </source>
</evidence>
<keyword evidence="1" id="KW-1133">Transmembrane helix</keyword>
<accession>A0A078MNS3</accession>
<dbReference type="AlphaFoldDB" id="A0A078MNS3"/>
<feature type="transmembrane region" description="Helical" evidence="1">
    <location>
        <begin position="12"/>
        <end position="40"/>
    </location>
</feature>
<keyword evidence="1" id="KW-0472">Membrane</keyword>
<evidence type="ECO:0000313" key="2">
    <source>
        <dbReference type="EMBL" id="CEA07047.1"/>
    </source>
</evidence>
<protein>
    <recommendedName>
        <fullName evidence="3">Small integral membrane protein</fullName>
    </recommendedName>
</protein>
<evidence type="ECO:0000256" key="1">
    <source>
        <dbReference type="SAM" id="Phobius"/>
    </source>
</evidence>
<dbReference type="PATRIC" id="fig|1461584.3.peg.347"/>
<proteinExistence type="predicted"/>
<name>A0A078MNS3_9MICC</name>
<keyword evidence="1" id="KW-0812">Transmembrane</keyword>